<feature type="transmembrane region" description="Helical" evidence="10">
    <location>
        <begin position="922"/>
        <end position="943"/>
    </location>
</feature>
<name>A0A976IEX7_BRELC</name>
<dbReference type="PANTHER" id="PTHR24223">
    <property type="entry name" value="ATP-BINDING CASSETTE SUB-FAMILY C"/>
    <property type="match status" value="1"/>
</dbReference>
<dbReference type="InterPro" id="IPR050173">
    <property type="entry name" value="ABC_transporter_C-like"/>
</dbReference>
<evidence type="ECO:0000256" key="9">
    <source>
        <dbReference type="SAM" id="MobiDB-lite"/>
    </source>
</evidence>
<sequence>MPSPVSHARRSSAAESDVIGRASIHSTTYVTHAECQPLLTGAPSPQVFAHPVQCASITSRLLLQWVTPSITLANQSLSQNSPPDPTSLYYTQFQPPRQESGQGYAKRGLKQADVWELPPRFRTEPDAKTLQRAWIISGSLLHALFRAHGLQFILLGLLYTLAQLCDLVGPYVLCLGIQLLQEEGLKHFENDATRQSFYFWLAALFVSRLVRSLLLAFVRTELQTLTLRLTAALQSLVFQKALRLANVIAEHIDTISEADVTQLLHGAACIHEAWVSLIVLASAFSMMTTFLGIQACGAAFGAMIVVRVGSETLNKLQARSVDQLRRSRENRERSTNEMVQAITAVKLHAWESAARARINTMRGRELADLWRFHLRGATLIAIRFVTPGLVAAAALIVAHYTSAHPLTPSLALGTLALVHLIQTPLRALSHAVLGARPAWRSLHNLSCFMDQEELNFDAVAGRNSLNLAAKYDAKDTVIAVEDATLGWATDGPMIFHHLDVTVAAGELVVVHGRPGSGKSSFLLALLGEMQAHDGNDGGNCRLYVGGSIAYCPQQPWLQKSLSVRDNIIFGLPFDRRKYQHVLDACGLVSPIALLSAGDRTLVKDWRASPGEQALVNLARACYSDADVYLLDEPLAQVLPRSVAQEIFSRCVLRILRNKTRIIVTTSVEFINSNFVNDAIRFEDGGRLVHTRDVYSVTGGNEQQNDERSDERKVQAGVATSLYLVNTYEPLYVPVEVQKSAEHLCMENILNTSRSSLCDLPLREYVSFEVTAAAELSDREWPLKSIRAYAHLIGGLRGVSMIFVMLFLWQALQVMSDLWVVCLVHLSNPPNFMNGQLIYCSMVLAAGLLALGFTVSIAVAAIQGARCAFLKLTSAILNSPLFFFDANGAGSGRARSKRLTLSRRRELERVITDKHLTVLDTRLPLAVGAVLALGASTLSAILTVAVVTRYYAAFLLPVIYMYVQAARLYLQPARDIIRLETIARQSARMHAAETLAGARVVRTFGLAHVHRVMGHHFWLSDVAARNAHLGLHIDQWLALRIQFYGAVIVEFVATLSFLILRHSLGAGLLALALYEVLLIDNGVLESLVRMCAWLSPVLHTATQTLEAARGAEVVTEGASYLIATSRPAENPTTPNEVKPSLSWPTTGDLRFDAVSFRDPAAVLVDEMAAMFDIGDGGAPPLALKSLSFRLQAGEKVAILESPSASKVSFVGRALLRLHELTAGRIIVDGIDIATLGLRTLRSRIACVSAATPNAALYNGSVRMQLNPCGAAIEDEQLWAALRAVRLADNLSSLNDHCQGLLDLEHDLSLRFLLSLARALLGEPSVVILAIAPVLDTPNDDMAAQMQPNVKFALDDAVLKILQRVMHEELRDATILLLLPSATLSPYYDQIQRAMLLNSVDRVLVVSDGEMAALPDSTATVPDQGRLKTLSEVPSRLRLSDLESSSKDMSAIMLHQKHQQSIGEDDIMNGGKFDIDTSDNEGVK</sequence>
<dbReference type="GO" id="GO:0016887">
    <property type="term" value="F:ATP hydrolysis activity"/>
    <property type="evidence" value="ECO:0007669"/>
    <property type="project" value="InterPro"/>
</dbReference>
<keyword evidence="14" id="KW-1185">Reference proteome</keyword>
<feature type="transmembrane region" description="Helical" evidence="10">
    <location>
        <begin position="1040"/>
        <end position="1059"/>
    </location>
</feature>
<dbReference type="GeneID" id="94347324"/>
<feature type="transmembrane region" description="Helical" evidence="10">
    <location>
        <begin position="152"/>
        <end position="178"/>
    </location>
</feature>
<reference evidence="13 14" key="1">
    <citation type="journal article" date="2021" name="Genome Biol.">
        <title>AFLAP: assembly-free linkage analysis pipeline using k-mers from genome sequencing data.</title>
        <authorList>
            <person name="Fletcher K."/>
            <person name="Zhang L."/>
            <person name="Gil J."/>
            <person name="Han R."/>
            <person name="Cavanaugh K."/>
            <person name="Michelmore R."/>
        </authorList>
    </citation>
    <scope>NUCLEOTIDE SEQUENCE [LARGE SCALE GENOMIC DNA]</scope>
    <source>
        <strain evidence="13 14">SF5</strain>
    </source>
</reference>
<feature type="domain" description="ABC transporter" evidence="11">
    <location>
        <begin position="1148"/>
        <end position="1431"/>
    </location>
</feature>
<feature type="transmembrane region" description="Helical" evidence="10">
    <location>
        <begin position="406"/>
        <end position="425"/>
    </location>
</feature>
<comment type="caution">
    <text evidence="13">The sequence shown here is derived from an EMBL/GenBank/DDBJ whole genome shotgun (WGS) entry which is preliminary data.</text>
</comment>
<evidence type="ECO:0000313" key="14">
    <source>
        <dbReference type="Proteomes" id="UP000294530"/>
    </source>
</evidence>
<evidence type="ECO:0000259" key="12">
    <source>
        <dbReference type="PROSITE" id="PS50929"/>
    </source>
</evidence>
<protein>
    <submittedName>
        <fullName evidence="13">Uncharacterized protein</fullName>
    </submittedName>
</protein>
<keyword evidence="2" id="KW-0813">Transport</keyword>
<feature type="transmembrane region" description="Helical" evidence="10">
    <location>
        <begin position="380"/>
        <end position="400"/>
    </location>
</feature>
<dbReference type="PROSITE" id="PS50893">
    <property type="entry name" value="ABC_TRANSPORTER_2"/>
    <property type="match status" value="2"/>
</dbReference>
<feature type="transmembrane region" description="Helical" evidence="10">
    <location>
        <begin position="949"/>
        <end position="969"/>
    </location>
</feature>
<gene>
    <name evidence="13" type="ORF">CCR75_003559</name>
</gene>
<feature type="transmembrane region" description="Helical" evidence="10">
    <location>
        <begin position="198"/>
        <end position="218"/>
    </location>
</feature>
<dbReference type="InterPro" id="IPR003593">
    <property type="entry name" value="AAA+_ATPase"/>
</dbReference>
<dbReference type="InterPro" id="IPR036640">
    <property type="entry name" value="ABC1_TM_sf"/>
</dbReference>
<dbReference type="Gene3D" id="1.20.1560.10">
    <property type="entry name" value="ABC transporter type 1, transmembrane domain"/>
    <property type="match status" value="2"/>
</dbReference>
<evidence type="ECO:0000256" key="3">
    <source>
        <dbReference type="ARBA" id="ARBA00022692"/>
    </source>
</evidence>
<dbReference type="GO" id="GO:0005524">
    <property type="term" value="F:ATP binding"/>
    <property type="evidence" value="ECO:0007669"/>
    <property type="project" value="UniProtKB-KW"/>
</dbReference>
<evidence type="ECO:0000256" key="6">
    <source>
        <dbReference type="ARBA" id="ARBA00022840"/>
    </source>
</evidence>
<comment type="subcellular location">
    <subcellularLocation>
        <location evidence="1">Vacuole membrane</location>
        <topology evidence="1">Multi-pass membrane protein</topology>
    </subcellularLocation>
</comment>
<keyword evidence="7 10" id="KW-1133">Transmembrane helix</keyword>
<dbReference type="Gene3D" id="3.40.50.300">
    <property type="entry name" value="P-loop containing nucleotide triphosphate hydrolases"/>
    <property type="match status" value="2"/>
</dbReference>
<accession>A0A976IEX7</accession>
<dbReference type="GO" id="GO:0005774">
    <property type="term" value="C:vacuolar membrane"/>
    <property type="evidence" value="ECO:0007669"/>
    <property type="project" value="UniProtKB-SubCell"/>
</dbReference>
<evidence type="ECO:0000256" key="7">
    <source>
        <dbReference type="ARBA" id="ARBA00022989"/>
    </source>
</evidence>
<dbReference type="InterPro" id="IPR003439">
    <property type="entry name" value="ABC_transporter-like_ATP-bd"/>
</dbReference>
<feature type="transmembrane region" description="Helical" evidence="10">
    <location>
        <begin position="290"/>
        <end position="309"/>
    </location>
</feature>
<evidence type="ECO:0000256" key="4">
    <source>
        <dbReference type="ARBA" id="ARBA00022737"/>
    </source>
</evidence>
<evidence type="ECO:0000256" key="5">
    <source>
        <dbReference type="ARBA" id="ARBA00022741"/>
    </source>
</evidence>
<keyword evidence="8 10" id="KW-0472">Membrane</keyword>
<feature type="transmembrane region" description="Helical" evidence="10">
    <location>
        <begin position="835"/>
        <end position="861"/>
    </location>
</feature>
<dbReference type="SMART" id="SM00382">
    <property type="entry name" value="AAA"/>
    <property type="match status" value="1"/>
</dbReference>
<evidence type="ECO:0000259" key="11">
    <source>
        <dbReference type="PROSITE" id="PS50893"/>
    </source>
</evidence>
<evidence type="ECO:0000256" key="2">
    <source>
        <dbReference type="ARBA" id="ARBA00022448"/>
    </source>
</evidence>
<organism evidence="13 14">
    <name type="scientific">Bremia lactucae</name>
    <name type="common">Lettuce downy mildew</name>
    <dbReference type="NCBI Taxonomy" id="4779"/>
    <lineage>
        <taxon>Eukaryota</taxon>
        <taxon>Sar</taxon>
        <taxon>Stramenopiles</taxon>
        <taxon>Oomycota</taxon>
        <taxon>Peronosporomycetes</taxon>
        <taxon>Peronosporales</taxon>
        <taxon>Peronosporaceae</taxon>
        <taxon>Bremia</taxon>
    </lineage>
</organism>
<evidence type="ECO:0000313" key="13">
    <source>
        <dbReference type="EMBL" id="TDH68955.1"/>
    </source>
</evidence>
<dbReference type="RefSeq" id="XP_067818454.1">
    <property type="nucleotide sequence ID" value="XM_067961653.1"/>
</dbReference>
<dbReference type="SUPFAM" id="SSF90123">
    <property type="entry name" value="ABC transporter transmembrane region"/>
    <property type="match status" value="2"/>
</dbReference>
<evidence type="ECO:0000256" key="10">
    <source>
        <dbReference type="SAM" id="Phobius"/>
    </source>
</evidence>
<evidence type="ECO:0000256" key="1">
    <source>
        <dbReference type="ARBA" id="ARBA00004128"/>
    </source>
</evidence>
<dbReference type="InterPro" id="IPR011527">
    <property type="entry name" value="ABC1_TM_dom"/>
</dbReference>
<dbReference type="PANTHER" id="PTHR24223:SF443">
    <property type="entry name" value="MULTIDRUG-RESISTANCE LIKE PROTEIN 1, ISOFORM I"/>
    <property type="match status" value="1"/>
</dbReference>
<evidence type="ECO:0000256" key="8">
    <source>
        <dbReference type="ARBA" id="ARBA00023136"/>
    </source>
</evidence>
<dbReference type="Pfam" id="PF00005">
    <property type="entry name" value="ABC_tran"/>
    <property type="match status" value="1"/>
</dbReference>
<feature type="transmembrane region" description="Helical" evidence="10">
    <location>
        <begin position="787"/>
        <end position="808"/>
    </location>
</feature>
<dbReference type="GO" id="GO:0140359">
    <property type="term" value="F:ABC-type transporter activity"/>
    <property type="evidence" value="ECO:0007669"/>
    <property type="project" value="InterPro"/>
</dbReference>
<keyword evidence="4" id="KW-0677">Repeat</keyword>
<feature type="region of interest" description="Disordered" evidence="9">
    <location>
        <begin position="1463"/>
        <end position="1482"/>
    </location>
</feature>
<dbReference type="Proteomes" id="UP000294530">
    <property type="component" value="Unassembled WGS sequence"/>
</dbReference>
<dbReference type="InterPro" id="IPR027417">
    <property type="entry name" value="P-loop_NTPase"/>
</dbReference>
<proteinExistence type="predicted"/>
<feature type="domain" description="ABC transporter" evidence="11">
    <location>
        <begin position="478"/>
        <end position="715"/>
    </location>
</feature>
<dbReference type="PROSITE" id="PS50929">
    <property type="entry name" value="ABC_TM1F"/>
    <property type="match status" value="2"/>
</dbReference>
<keyword evidence="3 10" id="KW-0812">Transmembrane</keyword>
<dbReference type="KEGG" id="blac:94347324"/>
<keyword evidence="6" id="KW-0067">ATP-binding</keyword>
<keyword evidence="5" id="KW-0547">Nucleotide-binding</keyword>
<feature type="domain" description="ABC transmembrane type-1" evidence="12">
    <location>
        <begin position="153"/>
        <end position="432"/>
    </location>
</feature>
<dbReference type="SUPFAM" id="SSF52540">
    <property type="entry name" value="P-loop containing nucleoside triphosphate hydrolases"/>
    <property type="match status" value="2"/>
</dbReference>
<dbReference type="EMBL" id="SHOA02000089">
    <property type="protein sequence ID" value="TDH68955.1"/>
    <property type="molecule type" value="Genomic_DNA"/>
</dbReference>
<feature type="domain" description="ABC transmembrane type-1" evidence="12">
    <location>
        <begin position="801"/>
        <end position="1005"/>
    </location>
</feature>
<dbReference type="OrthoDB" id="6500128at2759"/>
<dbReference type="Pfam" id="PF00664">
    <property type="entry name" value="ABC_membrane"/>
    <property type="match status" value="1"/>
</dbReference>